<evidence type="ECO:0000313" key="16">
    <source>
        <dbReference type="Proteomes" id="UP000233343"/>
    </source>
</evidence>
<dbReference type="UniPathway" id="UPA00098">
    <property type="reaction ID" value="UER00361"/>
</dbReference>
<comment type="subcellular location">
    <subcellularLocation>
        <location evidence="1 9">Cytoplasm</location>
    </subcellularLocation>
</comment>
<evidence type="ECO:0000256" key="11">
    <source>
        <dbReference type="PIRSR" id="PIRSR000193-1"/>
    </source>
</evidence>
<comment type="function">
    <text evidence="8 9">Catalyzes the reduction of 1-pyrroline-5-carboxylate (PCA) to L-proline.</text>
</comment>
<feature type="domain" description="Pyrroline-5-carboxylate reductase catalytic N-terminal" evidence="13">
    <location>
        <begin position="4"/>
        <end position="99"/>
    </location>
</feature>
<dbReference type="Proteomes" id="UP000233343">
    <property type="component" value="Unassembled WGS sequence"/>
</dbReference>
<dbReference type="FunFam" id="3.40.50.720:FF:000190">
    <property type="entry name" value="Pyrroline-5-carboxylate reductase"/>
    <property type="match status" value="1"/>
</dbReference>
<dbReference type="Pfam" id="PF03807">
    <property type="entry name" value="F420_oxidored"/>
    <property type="match status" value="1"/>
</dbReference>
<name>A0A2N0ZHL0_9BACI</name>
<comment type="catalytic activity">
    <reaction evidence="9 12">
        <text>L-proline + NADP(+) = (S)-1-pyrroline-5-carboxylate + NADPH + 2 H(+)</text>
        <dbReference type="Rhea" id="RHEA:14109"/>
        <dbReference type="ChEBI" id="CHEBI:15378"/>
        <dbReference type="ChEBI" id="CHEBI:17388"/>
        <dbReference type="ChEBI" id="CHEBI:57783"/>
        <dbReference type="ChEBI" id="CHEBI:58349"/>
        <dbReference type="ChEBI" id="CHEBI:60039"/>
        <dbReference type="EC" id="1.5.1.2"/>
    </reaction>
</comment>
<dbReference type="SUPFAM" id="SSF51735">
    <property type="entry name" value="NAD(P)-binding Rossmann-fold domains"/>
    <property type="match status" value="1"/>
</dbReference>
<accession>A0A2N0ZHL0</accession>
<dbReference type="InterPro" id="IPR008927">
    <property type="entry name" value="6-PGluconate_DH-like_C_sf"/>
</dbReference>
<evidence type="ECO:0000256" key="3">
    <source>
        <dbReference type="ARBA" id="ARBA00022490"/>
    </source>
</evidence>
<dbReference type="PROSITE" id="PS00521">
    <property type="entry name" value="P5CR"/>
    <property type="match status" value="1"/>
</dbReference>
<feature type="binding site" evidence="11">
    <location>
        <position position="57"/>
    </location>
    <ligand>
        <name>NADPH</name>
        <dbReference type="ChEBI" id="CHEBI:57783"/>
    </ligand>
</feature>
<feature type="domain" description="Pyrroline-5-carboxylate reductase dimerisation" evidence="14">
    <location>
        <begin position="162"/>
        <end position="265"/>
    </location>
</feature>
<dbReference type="InterPro" id="IPR036291">
    <property type="entry name" value="NAD(P)-bd_dom_sf"/>
</dbReference>
<keyword evidence="16" id="KW-1185">Reference proteome</keyword>
<dbReference type="PANTHER" id="PTHR11645:SF0">
    <property type="entry name" value="PYRROLINE-5-CARBOXYLATE REDUCTASE 3"/>
    <property type="match status" value="1"/>
</dbReference>
<dbReference type="GO" id="GO:0055129">
    <property type="term" value="P:L-proline biosynthetic process"/>
    <property type="evidence" value="ECO:0007669"/>
    <property type="project" value="UniProtKB-UniRule"/>
</dbReference>
<dbReference type="Gene3D" id="1.10.3730.10">
    <property type="entry name" value="ProC C-terminal domain-like"/>
    <property type="match status" value="1"/>
</dbReference>
<evidence type="ECO:0000256" key="9">
    <source>
        <dbReference type="HAMAP-Rule" id="MF_01925"/>
    </source>
</evidence>
<keyword evidence="4 9" id="KW-0028">Amino-acid biosynthesis</keyword>
<organism evidence="15 16">
    <name type="scientific">Cytobacillus horneckiae</name>
    <dbReference type="NCBI Taxonomy" id="549687"/>
    <lineage>
        <taxon>Bacteria</taxon>
        <taxon>Bacillati</taxon>
        <taxon>Bacillota</taxon>
        <taxon>Bacilli</taxon>
        <taxon>Bacillales</taxon>
        <taxon>Bacillaceae</taxon>
        <taxon>Cytobacillus</taxon>
    </lineage>
</organism>
<evidence type="ECO:0000256" key="5">
    <source>
        <dbReference type="ARBA" id="ARBA00022650"/>
    </source>
</evidence>
<dbReference type="GO" id="GO:0005737">
    <property type="term" value="C:cytoplasm"/>
    <property type="evidence" value="ECO:0007669"/>
    <property type="project" value="UniProtKB-SubCell"/>
</dbReference>
<sequence>MNKTIGFIGCGKMAQAIIGGILKAEKVSAEMIIASAKSKATRAYVNETIGIKTTSSNIQVAEAADILFLAVKPNIHQAVISEIKDSLKQEVIVVTIAAGISISDLTDAFLRPIKAVRSMPNTPSLVGEGMSALCINELVTNEDLNEVKAIFSSFGKVEVVNEHLMDSIPAISGSSPAYVYMFIEALADGGVKDGVPREQAYKMAAQAVLGAAKMVLETGKHPGELKDEVCTPGGATIEAVGELEKQGFRSAVISAMEQCTAKIKNL</sequence>
<dbReference type="PIRSF" id="PIRSF000193">
    <property type="entry name" value="Pyrrol-5-carb_rd"/>
    <property type="match status" value="1"/>
</dbReference>
<proteinExistence type="inferred from homology"/>
<dbReference type="EMBL" id="PISD01000020">
    <property type="protein sequence ID" value="PKG28993.1"/>
    <property type="molecule type" value="Genomic_DNA"/>
</dbReference>
<evidence type="ECO:0000256" key="7">
    <source>
        <dbReference type="ARBA" id="ARBA00023002"/>
    </source>
</evidence>
<evidence type="ECO:0000256" key="4">
    <source>
        <dbReference type="ARBA" id="ARBA00022605"/>
    </source>
</evidence>
<dbReference type="SUPFAM" id="SSF48179">
    <property type="entry name" value="6-phosphogluconate dehydrogenase C-terminal domain-like"/>
    <property type="match status" value="1"/>
</dbReference>
<dbReference type="HAMAP" id="MF_01925">
    <property type="entry name" value="P5C_reductase"/>
    <property type="match status" value="1"/>
</dbReference>
<evidence type="ECO:0000256" key="1">
    <source>
        <dbReference type="ARBA" id="ARBA00004496"/>
    </source>
</evidence>
<dbReference type="GO" id="GO:0004735">
    <property type="term" value="F:pyrroline-5-carboxylate reductase activity"/>
    <property type="evidence" value="ECO:0007669"/>
    <property type="project" value="UniProtKB-UniRule"/>
</dbReference>
<keyword evidence="6 9" id="KW-0521">NADP</keyword>
<protein>
    <recommendedName>
        <fullName evidence="9 10">Pyrroline-5-carboxylate reductase</fullName>
        <shortName evidence="9">P5C reductase</shortName>
        <shortName evidence="9">P5CR</shortName>
        <ecNumber evidence="9 10">1.5.1.2</ecNumber>
    </recommendedName>
    <alternativeName>
        <fullName evidence="9">PCA reductase</fullName>
    </alternativeName>
</protein>
<gene>
    <name evidence="9" type="primary">proC</name>
    <name evidence="15" type="ORF">CWS20_10770</name>
</gene>
<keyword evidence="3 9" id="KW-0963">Cytoplasm</keyword>
<dbReference type="EC" id="1.5.1.2" evidence="9 10"/>
<evidence type="ECO:0000313" key="15">
    <source>
        <dbReference type="EMBL" id="PKG28993.1"/>
    </source>
</evidence>
<dbReference type="FunFam" id="1.10.3730.10:FF:000001">
    <property type="entry name" value="Pyrroline-5-carboxylate reductase"/>
    <property type="match status" value="1"/>
</dbReference>
<dbReference type="Gene3D" id="3.40.50.720">
    <property type="entry name" value="NAD(P)-binding Rossmann-like Domain"/>
    <property type="match status" value="1"/>
</dbReference>
<evidence type="ECO:0000256" key="2">
    <source>
        <dbReference type="ARBA" id="ARBA00005525"/>
    </source>
</evidence>
<evidence type="ECO:0000259" key="13">
    <source>
        <dbReference type="Pfam" id="PF03807"/>
    </source>
</evidence>
<dbReference type="Pfam" id="PF14748">
    <property type="entry name" value="P5CR_dimer"/>
    <property type="match status" value="1"/>
</dbReference>
<comment type="catalytic activity">
    <reaction evidence="9">
        <text>L-proline + NAD(+) = (S)-1-pyrroline-5-carboxylate + NADH + 2 H(+)</text>
        <dbReference type="Rhea" id="RHEA:14105"/>
        <dbReference type="ChEBI" id="CHEBI:15378"/>
        <dbReference type="ChEBI" id="CHEBI:17388"/>
        <dbReference type="ChEBI" id="CHEBI:57540"/>
        <dbReference type="ChEBI" id="CHEBI:57945"/>
        <dbReference type="ChEBI" id="CHEBI:60039"/>
        <dbReference type="EC" id="1.5.1.2"/>
    </reaction>
</comment>
<feature type="binding site" evidence="11">
    <location>
        <begin position="8"/>
        <end position="13"/>
    </location>
    <ligand>
        <name>NADP(+)</name>
        <dbReference type="ChEBI" id="CHEBI:58349"/>
    </ligand>
</feature>
<dbReference type="RefSeq" id="WP_066195679.1">
    <property type="nucleotide sequence ID" value="NZ_JAFDQP010000006.1"/>
</dbReference>
<evidence type="ECO:0000256" key="6">
    <source>
        <dbReference type="ARBA" id="ARBA00022857"/>
    </source>
</evidence>
<dbReference type="InterPro" id="IPR029036">
    <property type="entry name" value="P5CR_dimer"/>
</dbReference>
<dbReference type="InterPro" id="IPR053790">
    <property type="entry name" value="P5CR-like_CS"/>
</dbReference>
<comment type="similarity">
    <text evidence="2 9 12">Belongs to the pyrroline-5-carboxylate reductase family.</text>
</comment>
<dbReference type="InterPro" id="IPR000304">
    <property type="entry name" value="Pyrroline-COOH_reductase"/>
</dbReference>
<feature type="binding site" evidence="11">
    <location>
        <begin position="70"/>
        <end position="73"/>
    </location>
    <ligand>
        <name>NADP(+)</name>
        <dbReference type="ChEBI" id="CHEBI:58349"/>
    </ligand>
</feature>
<comment type="caution">
    <text evidence="15">The sequence shown here is derived from an EMBL/GenBank/DDBJ whole genome shotgun (WGS) entry which is preliminary data.</text>
</comment>
<keyword evidence="7 9" id="KW-0560">Oxidoreductase</keyword>
<dbReference type="NCBIfam" id="TIGR00112">
    <property type="entry name" value="proC"/>
    <property type="match status" value="1"/>
</dbReference>
<keyword evidence="5 9" id="KW-0641">Proline biosynthesis</keyword>
<evidence type="ECO:0000256" key="10">
    <source>
        <dbReference type="NCBIfam" id="TIGR00112"/>
    </source>
</evidence>
<dbReference type="InterPro" id="IPR028939">
    <property type="entry name" value="P5C_Rdtase_cat_N"/>
</dbReference>
<evidence type="ECO:0000256" key="12">
    <source>
        <dbReference type="RuleBase" id="RU003903"/>
    </source>
</evidence>
<evidence type="ECO:0000256" key="8">
    <source>
        <dbReference type="ARBA" id="ARBA00058118"/>
    </source>
</evidence>
<dbReference type="AlphaFoldDB" id="A0A2N0ZHL0"/>
<reference evidence="15 16" key="1">
    <citation type="journal article" date="2010" name="Int. J. Syst. Evol. Microbiol.">
        <title>Bacillus horneckiae sp. nov., isolated from a spacecraft-assembly clean room.</title>
        <authorList>
            <person name="Vaishampayan P."/>
            <person name="Probst A."/>
            <person name="Krishnamurthi S."/>
            <person name="Ghosh S."/>
            <person name="Osman S."/>
            <person name="McDowall A."/>
            <person name="Ruckmani A."/>
            <person name="Mayilraj S."/>
            <person name="Venkateswaran K."/>
        </authorList>
    </citation>
    <scope>NUCLEOTIDE SEQUENCE [LARGE SCALE GENOMIC DNA]</scope>
    <source>
        <strain evidence="16">1PO1SC</strain>
    </source>
</reference>
<comment type="pathway">
    <text evidence="9 12">Amino-acid biosynthesis; L-proline biosynthesis; L-proline from L-glutamate 5-semialdehyde: step 1/1.</text>
</comment>
<dbReference type="PANTHER" id="PTHR11645">
    <property type="entry name" value="PYRROLINE-5-CARBOXYLATE REDUCTASE"/>
    <property type="match status" value="1"/>
</dbReference>
<evidence type="ECO:0000259" key="14">
    <source>
        <dbReference type="Pfam" id="PF14748"/>
    </source>
</evidence>